<keyword evidence="3" id="KW-0472">Membrane</keyword>
<organism evidence="5 6">
    <name type="scientific">Lactuca sativa</name>
    <name type="common">Garden lettuce</name>
    <dbReference type="NCBI Taxonomy" id="4236"/>
    <lineage>
        <taxon>Eukaryota</taxon>
        <taxon>Viridiplantae</taxon>
        <taxon>Streptophyta</taxon>
        <taxon>Embryophyta</taxon>
        <taxon>Tracheophyta</taxon>
        <taxon>Spermatophyta</taxon>
        <taxon>Magnoliopsida</taxon>
        <taxon>eudicotyledons</taxon>
        <taxon>Gunneridae</taxon>
        <taxon>Pentapetalae</taxon>
        <taxon>asterids</taxon>
        <taxon>campanulids</taxon>
        <taxon>Asterales</taxon>
        <taxon>Asteraceae</taxon>
        <taxon>Cichorioideae</taxon>
        <taxon>Cichorieae</taxon>
        <taxon>Lactucinae</taxon>
        <taxon>Lactuca</taxon>
    </lineage>
</organism>
<dbReference type="PROSITE" id="PS50088">
    <property type="entry name" value="ANK_REPEAT"/>
    <property type="match status" value="1"/>
</dbReference>
<dbReference type="Gene3D" id="1.25.40.20">
    <property type="entry name" value="Ankyrin repeat-containing domain"/>
    <property type="match status" value="2"/>
</dbReference>
<sequence>MAQPAAQLASMNEDKSYSHHQQEEFKVSVTSKPCPDMLNGSRKDYMKTCIPLYEASIKGDWKTAKEILDRKPELVRYSITGNGDTALHIAASAKSTKQSEDFLEHLLTYMENKDLELENSSSNTALCLAATAGNVKMVKIMAEKNRALVAITDSEGMTPLYKAALYGNYEVVKYLYENLGGNNWAPQHHSRLLLQCVENNMFDIALKIVKEHPELDSNGSVLGVLARKPDVFAETESDIFKRTFNWVIHPKLQAFEKESKAKALELLRIIWKNISEKRKIEIDDILRGPPDPPPPIMQGDIEKKPVEIWNTVKEPAATIWNNPNAVRKYSSRILFVAAEMGNTRYLVELIRQYPDLIWKVNDKNQSIFHIAVKHRHEGIYNLMYEIGSMKDLITPLKDENDNTMLHLVGKTAKKKQLEDVSRVVALQMQRELLWFKEVEKMIPPSYRKQKNKVGLTPHELFTEEHKELVRQGENWMKDKASQCMVVATLVATIVFAATFTAPGGYNQADVVPYFYRKGTFIVFAVADTISLFSSSTSVLLFLSILTSRYAERDFLESLPIKLMLGLATLFLSITTMMVALSVGFFVLYMKWITLLATLLATMPLLLFAMLQFPLLKDVTRSSYASRHLFRPKKHVLYYENSNSNSRRWFPFTFPFVSSCTSKIMKLL</sequence>
<dbReference type="Proteomes" id="UP000235145">
    <property type="component" value="Unassembled WGS sequence"/>
</dbReference>
<evidence type="ECO:0000313" key="5">
    <source>
        <dbReference type="EMBL" id="KAJ0222541.1"/>
    </source>
</evidence>
<accession>A0A9R1WC89</accession>
<feature type="transmembrane region" description="Helical" evidence="3">
    <location>
        <begin position="591"/>
        <end position="610"/>
    </location>
</feature>
<dbReference type="InterPro" id="IPR036770">
    <property type="entry name" value="Ankyrin_rpt-contain_sf"/>
</dbReference>
<feature type="transmembrane region" description="Helical" evidence="3">
    <location>
        <begin position="562"/>
        <end position="585"/>
    </location>
</feature>
<dbReference type="Pfam" id="PF12796">
    <property type="entry name" value="Ank_2"/>
    <property type="match status" value="1"/>
</dbReference>
<dbReference type="PANTHER" id="PTHR24177">
    <property type="entry name" value="CASKIN"/>
    <property type="match status" value="1"/>
</dbReference>
<dbReference type="InterPro" id="IPR026961">
    <property type="entry name" value="PGG_dom"/>
</dbReference>
<evidence type="ECO:0000259" key="4">
    <source>
        <dbReference type="Pfam" id="PF13962"/>
    </source>
</evidence>
<keyword evidence="1" id="KW-0040">ANK repeat</keyword>
<protein>
    <recommendedName>
        <fullName evidence="4">PGG domain-containing protein</fullName>
    </recommendedName>
</protein>
<feature type="repeat" description="ANK" evidence="1">
    <location>
        <begin position="155"/>
        <end position="178"/>
    </location>
</feature>
<proteinExistence type="predicted"/>
<dbReference type="InterPro" id="IPR002110">
    <property type="entry name" value="Ankyrin_rpt"/>
</dbReference>
<dbReference type="PROSITE" id="PS50297">
    <property type="entry name" value="ANK_REP_REGION"/>
    <property type="match status" value="1"/>
</dbReference>
<dbReference type="SUPFAM" id="SSF48403">
    <property type="entry name" value="Ankyrin repeat"/>
    <property type="match status" value="2"/>
</dbReference>
<evidence type="ECO:0000256" key="1">
    <source>
        <dbReference type="PROSITE-ProRule" id="PRU00023"/>
    </source>
</evidence>
<dbReference type="OrthoDB" id="426293at2759"/>
<evidence type="ECO:0000313" key="6">
    <source>
        <dbReference type="Proteomes" id="UP000235145"/>
    </source>
</evidence>
<feature type="compositionally biased region" description="Basic and acidic residues" evidence="2">
    <location>
        <begin position="12"/>
        <end position="25"/>
    </location>
</feature>
<dbReference type="EMBL" id="NBSK02000002">
    <property type="protein sequence ID" value="KAJ0222541.1"/>
    <property type="molecule type" value="Genomic_DNA"/>
</dbReference>
<feature type="transmembrane region" description="Helical" evidence="3">
    <location>
        <begin position="480"/>
        <end position="500"/>
    </location>
</feature>
<feature type="transmembrane region" description="Helical" evidence="3">
    <location>
        <begin position="520"/>
        <end position="542"/>
    </location>
</feature>
<comment type="caution">
    <text evidence="5">The sequence shown here is derived from an EMBL/GenBank/DDBJ whole genome shotgun (WGS) entry which is preliminary data.</text>
</comment>
<dbReference type="GO" id="GO:0016020">
    <property type="term" value="C:membrane"/>
    <property type="evidence" value="ECO:0000318"/>
    <property type="project" value="GO_Central"/>
</dbReference>
<dbReference type="AlphaFoldDB" id="A0A9R1WC89"/>
<feature type="domain" description="PGG" evidence="4">
    <location>
        <begin position="474"/>
        <end position="586"/>
    </location>
</feature>
<keyword evidence="6" id="KW-1185">Reference proteome</keyword>
<keyword evidence="3" id="KW-1133">Transmembrane helix</keyword>
<dbReference type="Pfam" id="PF13962">
    <property type="entry name" value="PGG"/>
    <property type="match status" value="1"/>
</dbReference>
<evidence type="ECO:0000256" key="2">
    <source>
        <dbReference type="SAM" id="MobiDB-lite"/>
    </source>
</evidence>
<evidence type="ECO:0000256" key="3">
    <source>
        <dbReference type="SAM" id="Phobius"/>
    </source>
</evidence>
<name>A0A9R1WC89_LACSA</name>
<feature type="region of interest" description="Disordered" evidence="2">
    <location>
        <begin position="1"/>
        <end position="25"/>
    </location>
</feature>
<dbReference type="SMART" id="SM00248">
    <property type="entry name" value="ANK"/>
    <property type="match status" value="5"/>
</dbReference>
<reference evidence="5 6" key="1">
    <citation type="journal article" date="2017" name="Nat. Commun.">
        <title>Genome assembly with in vitro proximity ligation data and whole-genome triplication in lettuce.</title>
        <authorList>
            <person name="Reyes-Chin-Wo S."/>
            <person name="Wang Z."/>
            <person name="Yang X."/>
            <person name="Kozik A."/>
            <person name="Arikit S."/>
            <person name="Song C."/>
            <person name="Xia L."/>
            <person name="Froenicke L."/>
            <person name="Lavelle D.O."/>
            <person name="Truco M.J."/>
            <person name="Xia R."/>
            <person name="Zhu S."/>
            <person name="Xu C."/>
            <person name="Xu H."/>
            <person name="Xu X."/>
            <person name="Cox K."/>
            <person name="Korf I."/>
            <person name="Meyers B.C."/>
            <person name="Michelmore R.W."/>
        </authorList>
    </citation>
    <scope>NUCLEOTIDE SEQUENCE [LARGE SCALE GENOMIC DNA]</scope>
    <source>
        <strain evidence="6">cv. Salinas</strain>
        <tissue evidence="5">Seedlings</tissue>
    </source>
</reference>
<gene>
    <name evidence="5" type="ORF">LSAT_V11C200075660</name>
</gene>
<dbReference type="PANTHER" id="PTHR24177:SF472">
    <property type="entry name" value="PGG DOMAIN-CONTAINING PROTEIN"/>
    <property type="match status" value="1"/>
</dbReference>
<keyword evidence="3" id="KW-0812">Transmembrane</keyword>